<dbReference type="PRINTS" id="PR00112">
    <property type="entry name" value="ACYLPHPHTASE"/>
</dbReference>
<dbReference type="InterPro" id="IPR020456">
    <property type="entry name" value="Acylphosphatase"/>
</dbReference>
<dbReference type="EMBL" id="CP141614">
    <property type="protein sequence ID" value="WRP13236.1"/>
    <property type="molecule type" value="Genomic_DNA"/>
</dbReference>
<feature type="active site" evidence="5">
    <location>
        <position position="24"/>
    </location>
</feature>
<accession>A0ABZ1BK24</accession>
<dbReference type="PANTHER" id="PTHR47268:SF4">
    <property type="entry name" value="ACYLPHOSPHATASE"/>
    <property type="match status" value="1"/>
</dbReference>
<dbReference type="PROSITE" id="PS51160">
    <property type="entry name" value="ACYLPHOSPHATASE_3"/>
    <property type="match status" value="1"/>
</dbReference>
<dbReference type="PROSITE" id="PS00151">
    <property type="entry name" value="ACYLPHOSPHATASE_2"/>
    <property type="match status" value="1"/>
</dbReference>
<keyword evidence="5 6" id="KW-0378">Hydrolase</keyword>
<dbReference type="PROSITE" id="PS00150">
    <property type="entry name" value="ACYLPHOSPHATASE_1"/>
    <property type="match status" value="1"/>
</dbReference>
<evidence type="ECO:0000256" key="5">
    <source>
        <dbReference type="PROSITE-ProRule" id="PRU00520"/>
    </source>
</evidence>
<dbReference type="NCBIfam" id="NF011014">
    <property type="entry name" value="PRK14442.1"/>
    <property type="match status" value="1"/>
</dbReference>
<dbReference type="RefSeq" id="WP_324667480.1">
    <property type="nucleotide sequence ID" value="NZ_CP141614.1"/>
</dbReference>
<dbReference type="InterPro" id="IPR036046">
    <property type="entry name" value="Acylphosphatase-like_dom_sf"/>
</dbReference>
<dbReference type="Gene3D" id="3.30.70.100">
    <property type="match status" value="1"/>
</dbReference>
<comment type="catalytic activity">
    <reaction evidence="4 5 6">
        <text>an acyl phosphate + H2O = a carboxylate + phosphate + H(+)</text>
        <dbReference type="Rhea" id="RHEA:14965"/>
        <dbReference type="ChEBI" id="CHEBI:15377"/>
        <dbReference type="ChEBI" id="CHEBI:15378"/>
        <dbReference type="ChEBI" id="CHEBI:29067"/>
        <dbReference type="ChEBI" id="CHEBI:43474"/>
        <dbReference type="ChEBI" id="CHEBI:59918"/>
        <dbReference type="EC" id="3.6.1.7"/>
    </reaction>
</comment>
<evidence type="ECO:0000256" key="1">
    <source>
        <dbReference type="ARBA" id="ARBA00005614"/>
    </source>
</evidence>
<evidence type="ECO:0000256" key="6">
    <source>
        <dbReference type="RuleBase" id="RU000553"/>
    </source>
</evidence>
<evidence type="ECO:0000259" key="8">
    <source>
        <dbReference type="PROSITE" id="PS51160"/>
    </source>
</evidence>
<evidence type="ECO:0000313" key="10">
    <source>
        <dbReference type="Proteomes" id="UP001333102"/>
    </source>
</evidence>
<evidence type="ECO:0000256" key="3">
    <source>
        <dbReference type="ARBA" id="ARBA00015991"/>
    </source>
</evidence>
<proteinExistence type="inferred from homology"/>
<keyword evidence="10" id="KW-1185">Reference proteome</keyword>
<evidence type="ECO:0000256" key="4">
    <source>
        <dbReference type="ARBA" id="ARBA00047645"/>
    </source>
</evidence>
<dbReference type="PANTHER" id="PTHR47268">
    <property type="entry name" value="ACYLPHOSPHATASE"/>
    <property type="match status" value="1"/>
</dbReference>
<evidence type="ECO:0000256" key="7">
    <source>
        <dbReference type="RuleBase" id="RU004168"/>
    </source>
</evidence>
<evidence type="ECO:0000256" key="2">
    <source>
        <dbReference type="ARBA" id="ARBA00012150"/>
    </source>
</evidence>
<protein>
    <recommendedName>
        <fullName evidence="3 5">Acylphosphatase</fullName>
        <ecNumber evidence="2 5">3.6.1.7</ecNumber>
    </recommendedName>
</protein>
<dbReference type="EC" id="3.6.1.7" evidence="2 5"/>
<name>A0ABZ1BK24_9FIRM</name>
<organism evidence="9 10">
    <name type="scientific">Geochorda subterranea</name>
    <dbReference type="NCBI Taxonomy" id="3109564"/>
    <lineage>
        <taxon>Bacteria</taxon>
        <taxon>Bacillati</taxon>
        <taxon>Bacillota</taxon>
        <taxon>Limnochordia</taxon>
        <taxon>Limnochordales</taxon>
        <taxon>Geochordaceae</taxon>
        <taxon>Geochorda</taxon>
    </lineage>
</organism>
<feature type="active site" evidence="5">
    <location>
        <position position="42"/>
    </location>
</feature>
<dbReference type="Pfam" id="PF00708">
    <property type="entry name" value="Acylphosphatase"/>
    <property type="match status" value="1"/>
</dbReference>
<dbReference type="InterPro" id="IPR001792">
    <property type="entry name" value="Acylphosphatase-like_dom"/>
</dbReference>
<evidence type="ECO:0000313" key="9">
    <source>
        <dbReference type="EMBL" id="WRP13236.1"/>
    </source>
</evidence>
<dbReference type="InterPro" id="IPR017968">
    <property type="entry name" value="Acylphosphatase_CS"/>
</dbReference>
<feature type="domain" description="Acylphosphatase-like" evidence="8">
    <location>
        <begin position="9"/>
        <end position="95"/>
    </location>
</feature>
<sequence length="96" mass="10828">MTERTVRQALHLYVSGRVQGVGFRDFTRSQARRLAVTGWVRNLSDGRVEIWAEGEPQALSAFVEQVRRGPRAARVTDVRMEQATPGGYADFEVRHG</sequence>
<gene>
    <name evidence="9" type="ORF">VLY81_07155</name>
</gene>
<reference evidence="10" key="1">
    <citation type="submission" date="2023-12" db="EMBL/GenBank/DDBJ databases">
        <title>Novel isolates from deep terrestrial aquifers shed light on the physiology and ecology of the class Limnochordia.</title>
        <authorList>
            <person name="Karnachuk O.V."/>
            <person name="Lukina A.P."/>
            <person name="Avakyan M.R."/>
            <person name="Kadnikov V."/>
            <person name="Begmatov S."/>
            <person name="Beletsky A.V."/>
            <person name="Mardanov A.V."/>
            <person name="Ravin N.V."/>
        </authorList>
    </citation>
    <scope>NUCLEOTIDE SEQUENCE [LARGE SCALE GENOMIC DNA]</scope>
    <source>
        <strain evidence="10">LN</strain>
    </source>
</reference>
<comment type="similarity">
    <text evidence="1 7">Belongs to the acylphosphatase family.</text>
</comment>
<dbReference type="SUPFAM" id="SSF54975">
    <property type="entry name" value="Acylphosphatase/BLUF domain-like"/>
    <property type="match status" value="1"/>
</dbReference>
<dbReference type="Proteomes" id="UP001333102">
    <property type="component" value="Chromosome"/>
</dbReference>